<dbReference type="STRING" id="1227077.SAMN04515668_3709"/>
<dbReference type="Gene3D" id="2.60.40.10">
    <property type="entry name" value="Immunoglobulins"/>
    <property type="match status" value="3"/>
</dbReference>
<dbReference type="PROSITE" id="PS50853">
    <property type="entry name" value="FN3"/>
    <property type="match status" value="1"/>
</dbReference>
<dbReference type="NCBIfam" id="TIGR04183">
    <property type="entry name" value="Por_Secre_tail"/>
    <property type="match status" value="1"/>
</dbReference>
<dbReference type="InterPro" id="IPR035986">
    <property type="entry name" value="PKD_dom_sf"/>
</dbReference>
<name>A0A1I6AI76_HYMAR</name>
<protein>
    <submittedName>
        <fullName evidence="4">Por secretion system C-terminal sorting domain-containing protein</fullName>
    </submittedName>
</protein>
<dbReference type="InterPro" id="IPR013783">
    <property type="entry name" value="Ig-like_fold"/>
</dbReference>
<reference evidence="5" key="1">
    <citation type="submission" date="2016-10" db="EMBL/GenBank/DDBJ databases">
        <authorList>
            <person name="Varghese N."/>
            <person name="Submissions S."/>
        </authorList>
    </citation>
    <scope>NUCLEOTIDE SEQUENCE [LARGE SCALE GENOMIC DNA]</scope>
    <source>
        <strain evidence="5">OR362-8,ATCC BAA-1266,JCM 13504</strain>
    </source>
</reference>
<accession>A0A1I6AI76</accession>
<dbReference type="InterPro" id="IPR026444">
    <property type="entry name" value="Secre_tail"/>
</dbReference>
<gene>
    <name evidence="4" type="ORF">SAMN04515668_3709</name>
</gene>
<dbReference type="EMBL" id="FOXS01000005">
    <property type="protein sequence ID" value="SFQ68399.1"/>
    <property type="molecule type" value="Genomic_DNA"/>
</dbReference>
<dbReference type="InterPro" id="IPR000601">
    <property type="entry name" value="PKD_dom"/>
</dbReference>
<keyword evidence="5" id="KW-1185">Reference proteome</keyword>
<dbReference type="SUPFAM" id="SSF49299">
    <property type="entry name" value="PKD domain"/>
    <property type="match status" value="2"/>
</dbReference>
<feature type="domain" description="Fibronectin type-III" evidence="3">
    <location>
        <begin position="568"/>
        <end position="672"/>
    </location>
</feature>
<dbReference type="SMART" id="SM00060">
    <property type="entry name" value="FN3"/>
    <property type="match status" value="2"/>
</dbReference>
<dbReference type="Proteomes" id="UP000199029">
    <property type="component" value="Unassembled WGS sequence"/>
</dbReference>
<proteinExistence type="predicted"/>
<sequence length="1438" mass="146988">MAVFYNKNSGFRNWSALLIFLLFMGGQQAWAQTPVKLTTGTYTQTFDAIGTTATATVPAGFVFSSEAAPAYNFSTNYTTTTVVANGNNFTAGGTYNFAAATGSTDRAIGFLASGTYMPPRHILLAIQNTTGAVIQDLEIQFAVEKYRTNTRPYDWKFFTGLDGTTWTSQPNGDERFDAGTSTYHYPPVSTTKQVAILGVNLAPDAIYYLRWSYQSGESLVTNAQGIGLDDVTVTATFEGGTPPTPGAAITTGAVSPTSFCVTSSAPSSAFNVAFTNTGTLTGTYQVQLSDANGVFASSTTTGIIGSGSSSPISATIPAGTPSGSKYRVRVLNDAPATFGSNNGADLTIGQTLTDNPVAVAPSAAQAVATTGTGAMLTASAASGSTYVWKYSTSATGPFTSAIAGATNAAYQLKGADFPSAGKYYLVAQATVSSSCGTATGESAPIEVTVTAPVVTPALTVSTASLPDFNSVAVGAGSPLKSFTVSGTSLTDIVRITPPAGFEIRTGTNPFACCTIELTPVGGNVPSTTIEVRFAPTAAQNTQASIPVASSGFPSQDVAVSGTGVAAVFPATLATAAVTELTATTATAGGTVATDGGSAITARGVVWSKTENPTLGNTTSASTTDGSGTGAFTSALKDLLPGTTYFVRAYATNDVSTAYGQEFTFTTVEVPLATEPTASGTLSASLVTGTSMQLNLTGGNGSKYLVIARLGSPVDVLPTDATTYAADAEFGKSRSLGGGQFVVHNGTATTVALTGLRPNSAYHFAVFAFNDNNGTLYAENYLTTNPGTLTQSTEALPATLLLEENFEYASGALLTANNWGAHSGAGTNAVAVNPTNLSYAGYGPNSGRAATLSGSGEDVNRTFENVYARTPVYASFLVNVSSVNATGDYFFMLSPKPVSGTFRSRVSVRRAANGKLQFGIASGTGTVSYTEAIYDVATTYLMVVKYTFDEVGNEAQLFINPTTDTDTEPATATAVATETGTTPGAPNDHIGAVALRQGAATNSATLVIDGIRVGTTYKAVKTGVTCEPAVLAALANLTATAPANRCDASVAFAATAAGDPEPTISYSILKNGVATAITSPYLFPVGTTTVTATATNRCGTDAKTFTVTVEDKQAPIALTRNLTVALANGTATITAAQVNNGSTDACGLATLELSNTRFTCDSIGQRKVTLTVTDTHGNTATATATITVTGTIPTPTIAVKPASNEFTGGVATNLYIGYGPQSVTLAAASGVSYQWSPVKGLTNTSSANAVFTATTPGTFVCTVTATSASGCTATQRVTLVVTDIRCGNITDKNPKVLVCHRGKPQCVAAKEVPSYLKQGGTLGDCSIPVASATASATAQTSSAAARESLPTAGAPVFEAYPNPFTERTVVHFRAGSTGPAQLQLYNALGQVVKTFYNGTAVEGQDYEFALEGATLAAGVYTGRLLINGKVQTLRVVLTK</sequence>
<dbReference type="InterPro" id="IPR003961">
    <property type="entry name" value="FN3_dom"/>
</dbReference>
<evidence type="ECO:0000256" key="1">
    <source>
        <dbReference type="SAM" id="SignalP"/>
    </source>
</evidence>
<keyword evidence="1" id="KW-0732">Signal</keyword>
<dbReference type="SUPFAM" id="SSF49265">
    <property type="entry name" value="Fibronectin type III"/>
    <property type="match status" value="1"/>
</dbReference>
<dbReference type="InterPro" id="IPR036116">
    <property type="entry name" value="FN3_sf"/>
</dbReference>
<evidence type="ECO:0000313" key="5">
    <source>
        <dbReference type="Proteomes" id="UP000199029"/>
    </source>
</evidence>
<feature type="signal peptide" evidence="1">
    <location>
        <begin position="1"/>
        <end position="31"/>
    </location>
</feature>
<feature type="chain" id="PRO_5011590201" evidence="1">
    <location>
        <begin position="32"/>
        <end position="1438"/>
    </location>
</feature>
<dbReference type="PROSITE" id="PS50093">
    <property type="entry name" value="PKD"/>
    <property type="match status" value="1"/>
</dbReference>
<evidence type="ECO:0000313" key="4">
    <source>
        <dbReference type="EMBL" id="SFQ68399.1"/>
    </source>
</evidence>
<organism evidence="4 5">
    <name type="scientific">Hymenobacter arizonensis</name>
    <name type="common">Siccationidurans arizonensis</name>
    <dbReference type="NCBI Taxonomy" id="1227077"/>
    <lineage>
        <taxon>Bacteria</taxon>
        <taxon>Pseudomonadati</taxon>
        <taxon>Bacteroidota</taxon>
        <taxon>Cytophagia</taxon>
        <taxon>Cytophagales</taxon>
        <taxon>Hymenobacteraceae</taxon>
        <taxon>Hymenobacter</taxon>
    </lineage>
</organism>
<evidence type="ECO:0000259" key="3">
    <source>
        <dbReference type="PROSITE" id="PS50853"/>
    </source>
</evidence>
<feature type="domain" description="PKD" evidence="2">
    <location>
        <begin position="1230"/>
        <end position="1281"/>
    </location>
</feature>
<evidence type="ECO:0000259" key="2">
    <source>
        <dbReference type="PROSITE" id="PS50093"/>
    </source>
</evidence>